<feature type="transmembrane region" description="Helical" evidence="1">
    <location>
        <begin position="64"/>
        <end position="83"/>
    </location>
</feature>
<dbReference type="InterPro" id="IPR008547">
    <property type="entry name" value="DUF829_TMEM53"/>
</dbReference>
<evidence type="ECO:0000256" key="1">
    <source>
        <dbReference type="SAM" id="Phobius"/>
    </source>
</evidence>
<proteinExistence type="predicted"/>
<sequence>MPWVFAGNKAVRKYRELYHDRGWDVLIVQCHPGMVIWVPLGDAHSHKAMDMMISHPEIKDRKQIFVHAISGGIYLYFGMWRAMRRNMEKFGHMAPKMAGHIFDSGIYAGGDATANTVARIALDKRPILRNVTFHLLKQWYTSMSVHTCDLLQECLDSFADEPSYAPCLFVNALDDDKIDLNAVDRVAEGLERKGVPVINHKWEKGMHTGHLKEHPKEYRTILSEFVKQCNME</sequence>
<keyword evidence="1" id="KW-0472">Membrane</keyword>
<evidence type="ECO:0000313" key="2">
    <source>
        <dbReference type="EMBL" id="CAD5122506.1"/>
    </source>
</evidence>
<name>A0A7I8W1W1_9ANNE</name>
<dbReference type="AlphaFoldDB" id="A0A7I8W1W1"/>
<reference evidence="2 3" key="1">
    <citation type="submission" date="2020-08" db="EMBL/GenBank/DDBJ databases">
        <authorList>
            <person name="Hejnol A."/>
        </authorList>
    </citation>
    <scope>NUCLEOTIDE SEQUENCE [LARGE SCALE GENOMIC DNA]</scope>
</reference>
<evidence type="ECO:0000313" key="3">
    <source>
        <dbReference type="Proteomes" id="UP000549394"/>
    </source>
</evidence>
<dbReference type="Pfam" id="PF05705">
    <property type="entry name" value="DUF829"/>
    <property type="match status" value="1"/>
</dbReference>
<dbReference type="Proteomes" id="UP000549394">
    <property type="component" value="Unassembled WGS sequence"/>
</dbReference>
<dbReference type="GO" id="GO:0017171">
    <property type="term" value="F:serine hydrolase activity"/>
    <property type="evidence" value="ECO:0007669"/>
    <property type="project" value="TreeGrafter"/>
</dbReference>
<dbReference type="OrthoDB" id="77878at2759"/>
<gene>
    <name evidence="2" type="ORF">DGYR_LOCUS10308</name>
</gene>
<organism evidence="2 3">
    <name type="scientific">Dimorphilus gyrociliatus</name>
    <dbReference type="NCBI Taxonomy" id="2664684"/>
    <lineage>
        <taxon>Eukaryota</taxon>
        <taxon>Metazoa</taxon>
        <taxon>Spiralia</taxon>
        <taxon>Lophotrochozoa</taxon>
        <taxon>Annelida</taxon>
        <taxon>Polychaeta</taxon>
        <taxon>Polychaeta incertae sedis</taxon>
        <taxon>Dinophilidae</taxon>
        <taxon>Dimorphilus</taxon>
    </lineage>
</organism>
<keyword evidence="1" id="KW-1133">Transmembrane helix</keyword>
<dbReference type="PANTHER" id="PTHR20908:SF4">
    <property type="entry name" value="SI:DKEY-5I3.5"/>
    <property type="match status" value="1"/>
</dbReference>
<dbReference type="InterPro" id="IPR029058">
    <property type="entry name" value="AB_hydrolase_fold"/>
</dbReference>
<keyword evidence="3" id="KW-1185">Reference proteome</keyword>
<keyword evidence="1" id="KW-0812">Transmembrane</keyword>
<protein>
    <submittedName>
        <fullName evidence="2">DgyrCDS10929</fullName>
    </submittedName>
</protein>
<comment type="caution">
    <text evidence="2">The sequence shown here is derived from an EMBL/GenBank/DDBJ whole genome shotgun (WGS) entry which is preliminary data.</text>
</comment>
<dbReference type="SUPFAM" id="SSF53474">
    <property type="entry name" value="alpha/beta-Hydrolases"/>
    <property type="match status" value="1"/>
</dbReference>
<dbReference type="EMBL" id="CAJFCJ010000017">
    <property type="protein sequence ID" value="CAD5122506.1"/>
    <property type="molecule type" value="Genomic_DNA"/>
</dbReference>
<dbReference type="Gene3D" id="3.40.50.1820">
    <property type="entry name" value="alpha/beta hydrolase"/>
    <property type="match status" value="1"/>
</dbReference>
<accession>A0A7I8W1W1</accession>
<dbReference type="PANTHER" id="PTHR20908">
    <property type="entry name" value="LD15586P"/>
    <property type="match status" value="1"/>
</dbReference>